<evidence type="ECO:0000256" key="1">
    <source>
        <dbReference type="ARBA" id="ARBA00022737"/>
    </source>
</evidence>
<keyword evidence="6" id="KW-1185">Reference proteome</keyword>
<dbReference type="PROSITE" id="PS50005">
    <property type="entry name" value="TPR"/>
    <property type="match status" value="3"/>
</dbReference>
<dbReference type="Pfam" id="PF13414">
    <property type="entry name" value="TPR_11"/>
    <property type="match status" value="1"/>
</dbReference>
<dbReference type="AlphaFoldDB" id="A0A1I4U986"/>
<gene>
    <name evidence="5" type="ORF">SAMN05660836_01723</name>
</gene>
<dbReference type="PROSITE" id="PS50293">
    <property type="entry name" value="TPR_REGION"/>
    <property type="match status" value="1"/>
</dbReference>
<dbReference type="InterPro" id="IPR019734">
    <property type="entry name" value="TPR_rpt"/>
</dbReference>
<feature type="signal peptide" evidence="4">
    <location>
        <begin position="1"/>
        <end position="27"/>
    </location>
</feature>
<dbReference type="STRING" id="39841.SAMN05660836_01723"/>
<feature type="repeat" description="TPR" evidence="3">
    <location>
        <begin position="147"/>
        <end position="180"/>
    </location>
</feature>
<name>A0A1I4U986_9BACT</name>
<protein>
    <submittedName>
        <fullName evidence="5">Tfp pilus assembly protein PilF</fullName>
    </submittedName>
</protein>
<dbReference type="PANTHER" id="PTHR44227">
    <property type="match status" value="1"/>
</dbReference>
<dbReference type="SMART" id="SM00028">
    <property type="entry name" value="TPR"/>
    <property type="match status" value="6"/>
</dbReference>
<feature type="repeat" description="TPR" evidence="3">
    <location>
        <begin position="77"/>
        <end position="110"/>
    </location>
</feature>
<dbReference type="InterPro" id="IPR052346">
    <property type="entry name" value="O-mannosyl-transferase_TMTC"/>
</dbReference>
<dbReference type="InterPro" id="IPR011990">
    <property type="entry name" value="TPR-like_helical_dom_sf"/>
</dbReference>
<organism evidence="5 6">
    <name type="scientific">Thermodesulforhabdus norvegica</name>
    <dbReference type="NCBI Taxonomy" id="39841"/>
    <lineage>
        <taxon>Bacteria</taxon>
        <taxon>Pseudomonadati</taxon>
        <taxon>Thermodesulfobacteriota</taxon>
        <taxon>Syntrophobacteria</taxon>
        <taxon>Syntrophobacterales</taxon>
        <taxon>Thermodesulforhabdaceae</taxon>
        <taxon>Thermodesulforhabdus</taxon>
    </lineage>
</organism>
<keyword evidence="2 3" id="KW-0802">TPR repeat</keyword>
<feature type="chain" id="PRO_5011476242" evidence="4">
    <location>
        <begin position="28"/>
        <end position="271"/>
    </location>
</feature>
<accession>A0A1I4U986</accession>
<evidence type="ECO:0000256" key="4">
    <source>
        <dbReference type="SAM" id="SignalP"/>
    </source>
</evidence>
<sequence>MRRLRKADFTGRWLFWGLVASLLVACATTPENRLDPETAVHDAAKLQKIGESHLAAGNYAIALKYLTAAEAKGHDTPELYYDLALAYRGRGFTEQALVYLRKAISLRPDYPEAHNALGALLAEKGLIDEAIREFTTALNDPFYETPHYAAYNLGNLYYRQGNYTKAEEYFRQALQLAPNYAQAHLQLGRVLENRGDKKGAFSEYKDAVAYAPQWAEAHFHYGRLCNHFGDHVCARYSFEQVIKLAPESEMATAARNYLKQLGATYPGGIGQ</sequence>
<evidence type="ECO:0000313" key="6">
    <source>
        <dbReference type="Proteomes" id="UP000199611"/>
    </source>
</evidence>
<dbReference type="Proteomes" id="UP000199611">
    <property type="component" value="Unassembled WGS sequence"/>
</dbReference>
<evidence type="ECO:0000256" key="2">
    <source>
        <dbReference type="ARBA" id="ARBA00022803"/>
    </source>
</evidence>
<reference evidence="5 6" key="1">
    <citation type="submission" date="2016-10" db="EMBL/GenBank/DDBJ databases">
        <authorList>
            <person name="de Groot N.N."/>
        </authorList>
    </citation>
    <scope>NUCLEOTIDE SEQUENCE [LARGE SCALE GENOMIC DNA]</scope>
    <source>
        <strain evidence="5 6">DSM 9990</strain>
    </source>
</reference>
<dbReference type="Gene3D" id="1.25.40.10">
    <property type="entry name" value="Tetratricopeptide repeat domain"/>
    <property type="match status" value="2"/>
</dbReference>
<keyword evidence="1" id="KW-0677">Repeat</keyword>
<dbReference type="RefSeq" id="WP_093395030.1">
    <property type="nucleotide sequence ID" value="NZ_FOUU01000005.1"/>
</dbReference>
<keyword evidence="4" id="KW-0732">Signal</keyword>
<evidence type="ECO:0000313" key="5">
    <source>
        <dbReference type="EMBL" id="SFM85576.1"/>
    </source>
</evidence>
<proteinExistence type="predicted"/>
<dbReference type="Pfam" id="PF00515">
    <property type="entry name" value="TPR_1"/>
    <property type="match status" value="1"/>
</dbReference>
<dbReference type="PROSITE" id="PS51257">
    <property type="entry name" value="PROKAR_LIPOPROTEIN"/>
    <property type="match status" value="1"/>
</dbReference>
<dbReference type="EMBL" id="FOUU01000005">
    <property type="protein sequence ID" value="SFM85576.1"/>
    <property type="molecule type" value="Genomic_DNA"/>
</dbReference>
<dbReference type="SUPFAM" id="SSF48452">
    <property type="entry name" value="TPR-like"/>
    <property type="match status" value="1"/>
</dbReference>
<evidence type="ECO:0000256" key="3">
    <source>
        <dbReference type="PROSITE-ProRule" id="PRU00339"/>
    </source>
</evidence>
<dbReference type="OrthoDB" id="9815059at2"/>
<dbReference type="PANTHER" id="PTHR44227:SF3">
    <property type="entry name" value="PROTEIN O-MANNOSYL-TRANSFERASE TMTC4"/>
    <property type="match status" value="1"/>
</dbReference>
<feature type="repeat" description="TPR" evidence="3">
    <location>
        <begin position="181"/>
        <end position="214"/>
    </location>
</feature>